<reference evidence="2 3" key="1">
    <citation type="submission" date="2021-03" db="EMBL/GenBank/DDBJ databases">
        <title>Genomic Encyclopedia of Type Strains, Phase IV (KMG-IV): sequencing the most valuable type-strain genomes for metagenomic binning, comparative biology and taxonomic classification.</title>
        <authorList>
            <person name="Goeker M."/>
        </authorList>
    </citation>
    <scope>NUCLEOTIDE SEQUENCE [LARGE SCALE GENOMIC DNA]</scope>
    <source>
        <strain evidence="2 3">DSM 26675</strain>
    </source>
</reference>
<dbReference type="EMBL" id="JAGIKZ010000007">
    <property type="protein sequence ID" value="MBP2241149.1"/>
    <property type="molecule type" value="Genomic_DNA"/>
</dbReference>
<gene>
    <name evidence="2" type="ORF">J2Z40_001711</name>
</gene>
<sequence>MNGYLYLDGDQCFKGQWLTAPLEHNVNRKIIFFTGMIGYEDVLIDPTYTNQIVIFTYPLIGTYGISYEEYIHKKPSVGAVVVYEAVDDPSHYQSTSSLTEYLEKWNIPMLSHVDTRAVVKKLRNRSSMSAILSSSEPI</sequence>
<dbReference type="Proteomes" id="UP001519293">
    <property type="component" value="Unassembled WGS sequence"/>
</dbReference>
<feature type="domain" description="Carbamoyl-phosphate synthase small subunit N-terminal" evidence="1">
    <location>
        <begin position="1"/>
        <end position="133"/>
    </location>
</feature>
<dbReference type="InterPro" id="IPR002474">
    <property type="entry name" value="CarbamoylP_synth_ssu_N"/>
</dbReference>
<keyword evidence="3" id="KW-1185">Reference proteome</keyword>
<evidence type="ECO:0000313" key="3">
    <source>
        <dbReference type="Proteomes" id="UP001519293"/>
    </source>
</evidence>
<organism evidence="2 3">
    <name type="scientific">Cytobacillus eiseniae</name>
    <dbReference type="NCBI Taxonomy" id="762947"/>
    <lineage>
        <taxon>Bacteria</taxon>
        <taxon>Bacillati</taxon>
        <taxon>Bacillota</taxon>
        <taxon>Bacilli</taxon>
        <taxon>Bacillales</taxon>
        <taxon>Bacillaceae</taxon>
        <taxon>Cytobacillus</taxon>
    </lineage>
</organism>
<comment type="caution">
    <text evidence="2">The sequence shown here is derived from an EMBL/GenBank/DDBJ whole genome shotgun (WGS) entry which is preliminary data.</text>
</comment>
<evidence type="ECO:0000313" key="2">
    <source>
        <dbReference type="EMBL" id="MBP2241149.1"/>
    </source>
</evidence>
<dbReference type="RefSeq" id="WP_066392779.1">
    <property type="nucleotide sequence ID" value="NZ_JAGIKZ010000007.1"/>
</dbReference>
<dbReference type="Pfam" id="PF00988">
    <property type="entry name" value="CPSase_sm_chain"/>
    <property type="match status" value="1"/>
</dbReference>
<proteinExistence type="predicted"/>
<dbReference type="InterPro" id="IPR036480">
    <property type="entry name" value="CarbP_synth_ssu_N_sf"/>
</dbReference>
<name>A0ABS4RE16_9BACI</name>
<dbReference type="Gene3D" id="3.50.30.20">
    <property type="entry name" value="Carbamoyl-phosphate synthase small subunit, N-terminal domain"/>
    <property type="match status" value="1"/>
</dbReference>
<dbReference type="SUPFAM" id="SSF52021">
    <property type="entry name" value="Carbamoyl phosphate synthetase, small subunit N-terminal domain"/>
    <property type="match status" value="1"/>
</dbReference>
<accession>A0ABS4RE16</accession>
<dbReference type="SMART" id="SM01097">
    <property type="entry name" value="CPSase_sm_chain"/>
    <property type="match status" value="1"/>
</dbReference>
<protein>
    <submittedName>
        <fullName evidence="2">Carbamoylphosphate synthase small subunit</fullName>
    </submittedName>
</protein>
<evidence type="ECO:0000259" key="1">
    <source>
        <dbReference type="SMART" id="SM01097"/>
    </source>
</evidence>